<reference evidence="5" key="2">
    <citation type="journal article" date="2017" name="J. Anim. Genet.">
        <title>Multiple reference genome sequences of hot pepper reveal the massive evolution of plant disease resistance genes by retroduplication.</title>
        <authorList>
            <person name="Kim S."/>
            <person name="Park J."/>
            <person name="Yeom S.-I."/>
            <person name="Kim Y.-M."/>
            <person name="Seo E."/>
            <person name="Kim K.-T."/>
            <person name="Kim M.-S."/>
            <person name="Lee J.M."/>
            <person name="Cheong K."/>
            <person name="Shin H.-S."/>
            <person name="Kim S.-B."/>
            <person name="Han K."/>
            <person name="Lee J."/>
            <person name="Park M."/>
            <person name="Lee H.-A."/>
            <person name="Lee H.-Y."/>
            <person name="Lee Y."/>
            <person name="Oh S."/>
            <person name="Lee J.H."/>
            <person name="Choi E."/>
            <person name="Choi E."/>
            <person name="Lee S.E."/>
            <person name="Jeon J."/>
            <person name="Kim H."/>
            <person name="Choi G."/>
            <person name="Song H."/>
            <person name="Lee J."/>
            <person name="Lee S.-C."/>
            <person name="Kwon J.-K."/>
            <person name="Lee H.-Y."/>
            <person name="Koo N."/>
            <person name="Hong Y."/>
            <person name="Kim R.W."/>
            <person name="Kang W.-H."/>
            <person name="Huh J.H."/>
            <person name="Kang B.-C."/>
            <person name="Yang T.-J."/>
            <person name="Lee Y.-H."/>
            <person name="Bennetzen J.L."/>
            <person name="Choi D."/>
        </authorList>
    </citation>
    <scope>NUCLEOTIDE SEQUENCE [LARGE SCALE GENOMIC DNA]</scope>
    <source>
        <strain evidence="5">cv. PBC81</strain>
    </source>
</reference>
<dbReference type="InterPro" id="IPR002885">
    <property type="entry name" value="PPR_rpt"/>
</dbReference>
<dbReference type="Gene3D" id="1.25.40.10">
    <property type="entry name" value="Tetratricopeptide repeat domain"/>
    <property type="match status" value="3"/>
</dbReference>
<dbReference type="NCBIfam" id="TIGR00756">
    <property type="entry name" value="PPR"/>
    <property type="match status" value="2"/>
</dbReference>
<dbReference type="Pfam" id="PF13041">
    <property type="entry name" value="PPR_2"/>
    <property type="match status" value="1"/>
</dbReference>
<keyword evidence="5" id="KW-1185">Reference proteome</keyword>
<dbReference type="Pfam" id="PF01535">
    <property type="entry name" value="PPR"/>
    <property type="match status" value="2"/>
</dbReference>
<evidence type="ECO:0008006" key="6">
    <source>
        <dbReference type="Google" id="ProtNLM"/>
    </source>
</evidence>
<name>A0A2G2UVP9_CAPBA</name>
<dbReference type="InterPro" id="IPR011990">
    <property type="entry name" value="TPR-like_helical_dom_sf"/>
</dbReference>
<gene>
    <name evidence="4" type="ORF">CQW23_35530</name>
</gene>
<feature type="repeat" description="PPR" evidence="2">
    <location>
        <begin position="360"/>
        <end position="394"/>
    </location>
</feature>
<feature type="repeat" description="PPR" evidence="2">
    <location>
        <begin position="260"/>
        <end position="294"/>
    </location>
</feature>
<keyword evidence="3" id="KW-0472">Membrane</keyword>
<dbReference type="OrthoDB" id="1880841at2759"/>
<keyword evidence="3" id="KW-1133">Transmembrane helix</keyword>
<dbReference type="Proteomes" id="UP000224567">
    <property type="component" value="Unassembled WGS sequence"/>
</dbReference>
<proteinExistence type="predicted"/>
<evidence type="ECO:0000256" key="3">
    <source>
        <dbReference type="SAM" id="Phobius"/>
    </source>
</evidence>
<accession>A0A2G2UVP9</accession>
<dbReference type="AlphaFoldDB" id="A0A2G2UVP9"/>
<feature type="repeat" description="PPR" evidence="2">
    <location>
        <begin position="159"/>
        <end position="193"/>
    </location>
</feature>
<dbReference type="FunFam" id="1.25.40.10:FF:000361">
    <property type="entry name" value="Pentatricopeptide repeat-containing protein chloroplastic"/>
    <property type="match status" value="1"/>
</dbReference>
<dbReference type="EMBL" id="MLFT02006014">
    <property type="protein sequence ID" value="PHT24802.1"/>
    <property type="molecule type" value="Genomic_DNA"/>
</dbReference>
<dbReference type="GO" id="GO:0009451">
    <property type="term" value="P:RNA modification"/>
    <property type="evidence" value="ECO:0007669"/>
    <property type="project" value="InterPro"/>
</dbReference>
<sequence length="482" mass="54175">MFDEMPQRDLVSWYQKDLISFCVNTKSLVQTQQAHAFAIIHGLFPTSISISAALILGYATFSSHPRIVQMMFNQSLPFSRPAFLYNTLIRAQTMMGVAGDHIFPFGVYNGMLRSGVVPDDHTFPFMIKLCTDYTEVKKGLECLNVESSRRVFDEMVERNEVSWNAMIGTFAHNGFNNHALESFRLMIDEGWKVNSTTISSLLPVLVELGKFSKGREVHGFCLRTDLECDVFVANALIDMYAKSERSAEASAVFYNMDSRNVVSWNTMVANFAQNRLELEAIGLVREMQSNGQTPTSVTLTNVLPACARIGCLCSGKEIHSKSIRNGSVTDLFISNDITDMYAKCGCLNLAQNAFDMSLKDEISYNILIVGYSQTSYWSKSVELFFEMVLNGMKHDTVSFVGVLSACATISAIKQGKEIHAFAVRRLFHEHLFVSNSLLDLYTKCGRIDLSRKLLCLRPCERMALNPIRSHILLCYQHVVMGD</sequence>
<keyword evidence="1" id="KW-0677">Repeat</keyword>
<evidence type="ECO:0000256" key="1">
    <source>
        <dbReference type="ARBA" id="ARBA00022737"/>
    </source>
</evidence>
<reference evidence="4 5" key="1">
    <citation type="journal article" date="2017" name="Genome Biol.">
        <title>New reference genome sequences of hot pepper reveal the massive evolution of plant disease-resistance genes by retroduplication.</title>
        <authorList>
            <person name="Kim S."/>
            <person name="Park J."/>
            <person name="Yeom S.I."/>
            <person name="Kim Y.M."/>
            <person name="Seo E."/>
            <person name="Kim K.T."/>
            <person name="Kim M.S."/>
            <person name="Lee J.M."/>
            <person name="Cheong K."/>
            <person name="Shin H.S."/>
            <person name="Kim S.B."/>
            <person name="Han K."/>
            <person name="Lee J."/>
            <person name="Park M."/>
            <person name="Lee H.A."/>
            <person name="Lee H.Y."/>
            <person name="Lee Y."/>
            <person name="Oh S."/>
            <person name="Lee J.H."/>
            <person name="Choi E."/>
            <person name="Choi E."/>
            <person name="Lee S.E."/>
            <person name="Jeon J."/>
            <person name="Kim H."/>
            <person name="Choi G."/>
            <person name="Song H."/>
            <person name="Lee J."/>
            <person name="Lee S.C."/>
            <person name="Kwon J.K."/>
            <person name="Lee H.Y."/>
            <person name="Koo N."/>
            <person name="Hong Y."/>
            <person name="Kim R.W."/>
            <person name="Kang W.H."/>
            <person name="Huh J.H."/>
            <person name="Kang B.C."/>
            <person name="Yang T.J."/>
            <person name="Lee Y.H."/>
            <person name="Bennetzen J.L."/>
            <person name="Choi D."/>
        </authorList>
    </citation>
    <scope>NUCLEOTIDE SEQUENCE [LARGE SCALE GENOMIC DNA]</scope>
    <source>
        <strain evidence="5">cv. PBC81</strain>
    </source>
</reference>
<dbReference type="PANTHER" id="PTHR47926:SF347">
    <property type="entry name" value="PENTATRICOPEPTIDE REPEAT-CONTAINING PROTEIN"/>
    <property type="match status" value="1"/>
</dbReference>
<organism evidence="4 5">
    <name type="scientific">Capsicum baccatum</name>
    <name type="common">Peruvian pepper</name>
    <dbReference type="NCBI Taxonomy" id="33114"/>
    <lineage>
        <taxon>Eukaryota</taxon>
        <taxon>Viridiplantae</taxon>
        <taxon>Streptophyta</taxon>
        <taxon>Embryophyta</taxon>
        <taxon>Tracheophyta</taxon>
        <taxon>Spermatophyta</taxon>
        <taxon>Magnoliopsida</taxon>
        <taxon>eudicotyledons</taxon>
        <taxon>Gunneridae</taxon>
        <taxon>Pentapetalae</taxon>
        <taxon>asterids</taxon>
        <taxon>lamiids</taxon>
        <taxon>Solanales</taxon>
        <taxon>Solanaceae</taxon>
        <taxon>Solanoideae</taxon>
        <taxon>Capsiceae</taxon>
        <taxon>Capsicum</taxon>
    </lineage>
</organism>
<dbReference type="PROSITE" id="PS51375">
    <property type="entry name" value="PPR"/>
    <property type="match status" value="3"/>
</dbReference>
<dbReference type="GO" id="GO:0003723">
    <property type="term" value="F:RNA binding"/>
    <property type="evidence" value="ECO:0007669"/>
    <property type="project" value="InterPro"/>
</dbReference>
<dbReference type="PANTHER" id="PTHR47926">
    <property type="entry name" value="PENTATRICOPEPTIDE REPEAT-CONTAINING PROTEIN"/>
    <property type="match status" value="1"/>
</dbReference>
<comment type="caution">
    <text evidence="4">The sequence shown here is derived from an EMBL/GenBank/DDBJ whole genome shotgun (WGS) entry which is preliminary data.</text>
</comment>
<evidence type="ECO:0000313" key="5">
    <source>
        <dbReference type="Proteomes" id="UP000224567"/>
    </source>
</evidence>
<evidence type="ECO:0000256" key="2">
    <source>
        <dbReference type="PROSITE-ProRule" id="PRU00708"/>
    </source>
</evidence>
<feature type="transmembrane region" description="Helical" evidence="3">
    <location>
        <begin position="36"/>
        <end position="61"/>
    </location>
</feature>
<dbReference type="InterPro" id="IPR046960">
    <property type="entry name" value="PPR_At4g14850-like_plant"/>
</dbReference>
<protein>
    <recommendedName>
        <fullName evidence="6">Pentatricopeptide repeat-containing protein</fullName>
    </recommendedName>
</protein>
<keyword evidence="3" id="KW-0812">Transmembrane</keyword>
<evidence type="ECO:0000313" key="4">
    <source>
        <dbReference type="EMBL" id="PHT24802.1"/>
    </source>
</evidence>